<protein>
    <recommendedName>
        <fullName evidence="12">Presequence translocated-associated motor subunit PAM17</fullName>
    </recommendedName>
</protein>
<comment type="subunit">
    <text evidence="12">Component of the PAM complex.</text>
</comment>
<dbReference type="PANTHER" id="PTHR28021:SF1">
    <property type="entry name" value="PRESEQUENCE TRANSLOCATED-ASSOCIATED MOTOR SUBUNIT PAM17, MITOCHONDRIAL"/>
    <property type="match status" value="1"/>
</dbReference>
<evidence type="ECO:0000256" key="2">
    <source>
        <dbReference type="ARBA" id="ARBA00006837"/>
    </source>
</evidence>
<dbReference type="EMBL" id="ONZQ02000001">
    <property type="protein sequence ID" value="SPN96619.1"/>
    <property type="molecule type" value="Genomic_DNA"/>
</dbReference>
<feature type="transmembrane region" description="Helical" evidence="12">
    <location>
        <begin position="104"/>
        <end position="127"/>
    </location>
</feature>
<keyword evidence="8 12" id="KW-1133">Transmembrane helix</keyword>
<evidence type="ECO:0000313" key="13">
    <source>
        <dbReference type="EMBL" id="SPN96619.1"/>
    </source>
</evidence>
<evidence type="ECO:0000256" key="1">
    <source>
        <dbReference type="ARBA" id="ARBA00004448"/>
    </source>
</evidence>
<evidence type="ECO:0000256" key="7">
    <source>
        <dbReference type="ARBA" id="ARBA00022946"/>
    </source>
</evidence>
<keyword evidence="4 12" id="KW-0812">Transmembrane</keyword>
<organism evidence="13 14">
    <name type="scientific">Cephalotrichum gorgonifer</name>
    <dbReference type="NCBI Taxonomy" id="2041049"/>
    <lineage>
        <taxon>Eukaryota</taxon>
        <taxon>Fungi</taxon>
        <taxon>Dikarya</taxon>
        <taxon>Ascomycota</taxon>
        <taxon>Pezizomycotina</taxon>
        <taxon>Sordariomycetes</taxon>
        <taxon>Hypocreomycetidae</taxon>
        <taxon>Microascales</taxon>
        <taxon>Microascaceae</taxon>
        <taxon>Cephalotrichum</taxon>
    </lineage>
</organism>
<comment type="caution">
    <text evidence="13">The sequence shown here is derived from an EMBL/GenBank/DDBJ whole genome shotgun (WGS) entry which is preliminary data.</text>
</comment>
<evidence type="ECO:0000256" key="5">
    <source>
        <dbReference type="ARBA" id="ARBA00022792"/>
    </source>
</evidence>
<proteinExistence type="inferred from homology"/>
<keyword evidence="7" id="KW-0809">Transit peptide</keyword>
<dbReference type="Pfam" id="PF08566">
    <property type="entry name" value="Pam17"/>
    <property type="match status" value="1"/>
</dbReference>
<feature type="transmembrane region" description="Helical" evidence="12">
    <location>
        <begin position="139"/>
        <end position="165"/>
    </location>
</feature>
<evidence type="ECO:0000256" key="9">
    <source>
        <dbReference type="ARBA" id="ARBA00023010"/>
    </source>
</evidence>
<sequence length="235" mass="25965">MSLLNPTAASAVRRITVRPSVVHHALRQSLLPIQPHSHTFSTLRPFAPTTRGSLLAKSPSHILCQTRFASAAASTAPDASAPSTPQLDWNTFFQLRKTRRHIQVLFSILGAGTCGTGGSWVLASGLAEPLVSLIPLDPFISMGMMAFASATLGWLLGPIMGSAVFNMWHRRLKPQIAAKEREFFARVKRHRVDPRTSSVGNPVPDFYGEKVSSVSGYRQWLKDQRAYNRKRMTFV</sequence>
<keyword evidence="10 12" id="KW-0496">Mitochondrion</keyword>
<reference evidence="13" key="1">
    <citation type="submission" date="2018-03" db="EMBL/GenBank/DDBJ databases">
        <authorList>
            <person name="Guldener U."/>
        </authorList>
    </citation>
    <scope>NUCLEOTIDE SEQUENCE</scope>
</reference>
<dbReference type="Proteomes" id="UP001187682">
    <property type="component" value="Unassembled WGS sequence"/>
</dbReference>
<comment type="similarity">
    <text evidence="2 12">Belongs to the PAM17 family.</text>
</comment>
<accession>A0AAE8SQX0</accession>
<keyword evidence="3 12" id="KW-0813">Transport</keyword>
<comment type="subcellular location">
    <subcellularLocation>
        <location evidence="1 12">Mitochondrion inner membrane</location>
        <topology evidence="1 12">Multi-pass membrane protein</topology>
    </subcellularLocation>
</comment>
<dbReference type="AlphaFoldDB" id="A0AAE8SQX0"/>
<keyword evidence="11 12" id="KW-0472">Membrane</keyword>
<evidence type="ECO:0000256" key="4">
    <source>
        <dbReference type="ARBA" id="ARBA00022692"/>
    </source>
</evidence>
<name>A0AAE8SQX0_9PEZI</name>
<dbReference type="InterPro" id="IPR013875">
    <property type="entry name" value="Pam17"/>
</dbReference>
<dbReference type="GO" id="GO:0001405">
    <property type="term" value="C:PAM complex, Tim23 associated import motor"/>
    <property type="evidence" value="ECO:0007669"/>
    <property type="project" value="UniProtKB-UniRule"/>
</dbReference>
<gene>
    <name evidence="13" type="ORF">DNG_00140</name>
</gene>
<evidence type="ECO:0000256" key="6">
    <source>
        <dbReference type="ARBA" id="ARBA00022927"/>
    </source>
</evidence>
<dbReference type="PANTHER" id="PTHR28021">
    <property type="entry name" value="PRESEQUENCE TRANSLOCATED-ASSOCIATED MOTOR SUBUNIT PAM17, MITOCHONDRIAL"/>
    <property type="match status" value="1"/>
</dbReference>
<keyword evidence="14" id="KW-1185">Reference proteome</keyword>
<comment type="function">
    <text evidence="12">Component of the PAM complex, a complex required for the translocation of transit peptide-containing proteins from the inner membrane into the mitochondrial matrix in an ATP-dependent manner.</text>
</comment>
<evidence type="ECO:0000256" key="8">
    <source>
        <dbReference type="ARBA" id="ARBA00022989"/>
    </source>
</evidence>
<evidence type="ECO:0000256" key="3">
    <source>
        <dbReference type="ARBA" id="ARBA00022448"/>
    </source>
</evidence>
<evidence type="ECO:0000256" key="11">
    <source>
        <dbReference type="ARBA" id="ARBA00023136"/>
    </source>
</evidence>
<evidence type="ECO:0000256" key="10">
    <source>
        <dbReference type="ARBA" id="ARBA00023128"/>
    </source>
</evidence>
<keyword evidence="9 12" id="KW-0811">Translocation</keyword>
<keyword evidence="6 12" id="KW-0653">Protein transport</keyword>
<evidence type="ECO:0000256" key="12">
    <source>
        <dbReference type="RuleBase" id="RU367146"/>
    </source>
</evidence>
<evidence type="ECO:0000313" key="14">
    <source>
        <dbReference type="Proteomes" id="UP001187682"/>
    </source>
</evidence>
<keyword evidence="5 12" id="KW-0999">Mitochondrion inner membrane</keyword>
<dbReference type="GO" id="GO:0030150">
    <property type="term" value="P:protein import into mitochondrial matrix"/>
    <property type="evidence" value="ECO:0007669"/>
    <property type="project" value="UniProtKB-UniRule"/>
</dbReference>